<dbReference type="GO" id="GO:0006457">
    <property type="term" value="P:protein folding"/>
    <property type="evidence" value="ECO:0007669"/>
    <property type="project" value="TreeGrafter"/>
</dbReference>
<dbReference type="Pfam" id="PF04969">
    <property type="entry name" value="CS"/>
    <property type="match status" value="1"/>
</dbReference>
<dbReference type="GO" id="GO:0051082">
    <property type="term" value="F:unfolded protein binding"/>
    <property type="evidence" value="ECO:0007669"/>
    <property type="project" value="TreeGrafter"/>
</dbReference>
<dbReference type="SUPFAM" id="SSF49764">
    <property type="entry name" value="HSP20-like chaperones"/>
    <property type="match status" value="1"/>
</dbReference>
<gene>
    <name evidence="2" type="ORF">NMOB1V02_LOCUS8810</name>
</gene>
<evidence type="ECO:0000313" key="2">
    <source>
        <dbReference type="EMBL" id="CAD7281159.1"/>
    </source>
</evidence>
<dbReference type="PROSITE" id="PS51203">
    <property type="entry name" value="CS"/>
    <property type="match status" value="1"/>
</dbReference>
<sequence>MTAKVDTDTQNGATHENFSWSQSIFEVDMKITVPKSVLKGKQVKVSLKGSNLRVQLVATPETEILVEGELEYDIGGEDKLSWTLTPGEYILLTLEKPFKVQKMWTRLFKWETELEAQNLLNEAPFESLEEEEQQKIQELMWKQRQKYLVQEGLAGKETLATTQDQKTLAMLKEAWDKDGSPFKGTPFNPDVLQSMGSIFSDKA</sequence>
<dbReference type="InterPro" id="IPR007052">
    <property type="entry name" value="CS_dom"/>
</dbReference>
<dbReference type="AlphaFoldDB" id="A0A7R9BV77"/>
<dbReference type="OrthoDB" id="515366at2759"/>
<dbReference type="Proteomes" id="UP000678499">
    <property type="component" value="Unassembled WGS sequence"/>
</dbReference>
<feature type="domain" description="CS" evidence="1">
    <location>
        <begin position="13"/>
        <end position="108"/>
    </location>
</feature>
<accession>A0A7R9BV77</accession>
<dbReference type="InterPro" id="IPR037898">
    <property type="entry name" value="NudC_fam"/>
</dbReference>
<dbReference type="PANTHER" id="PTHR12356:SF19">
    <property type="entry name" value="NUDC DOMAIN-CONTAINING PROTEIN 3"/>
    <property type="match status" value="1"/>
</dbReference>
<dbReference type="Gene3D" id="2.60.40.790">
    <property type="match status" value="1"/>
</dbReference>
<dbReference type="EMBL" id="CAJPEX010002660">
    <property type="protein sequence ID" value="CAG0921311.1"/>
    <property type="molecule type" value="Genomic_DNA"/>
</dbReference>
<proteinExistence type="predicted"/>
<protein>
    <recommendedName>
        <fullName evidence="1">CS domain-containing protein</fullName>
    </recommendedName>
</protein>
<evidence type="ECO:0000313" key="3">
    <source>
        <dbReference type="Proteomes" id="UP000678499"/>
    </source>
</evidence>
<dbReference type="EMBL" id="OA884697">
    <property type="protein sequence ID" value="CAD7281159.1"/>
    <property type="molecule type" value="Genomic_DNA"/>
</dbReference>
<organism evidence="2">
    <name type="scientific">Notodromas monacha</name>
    <dbReference type="NCBI Taxonomy" id="399045"/>
    <lineage>
        <taxon>Eukaryota</taxon>
        <taxon>Metazoa</taxon>
        <taxon>Ecdysozoa</taxon>
        <taxon>Arthropoda</taxon>
        <taxon>Crustacea</taxon>
        <taxon>Oligostraca</taxon>
        <taxon>Ostracoda</taxon>
        <taxon>Podocopa</taxon>
        <taxon>Podocopida</taxon>
        <taxon>Cypridocopina</taxon>
        <taxon>Cypridoidea</taxon>
        <taxon>Cyprididae</taxon>
        <taxon>Notodromas</taxon>
    </lineage>
</organism>
<dbReference type="PANTHER" id="PTHR12356">
    <property type="entry name" value="NUCLEAR MOVEMENT PROTEIN NUDC"/>
    <property type="match status" value="1"/>
</dbReference>
<keyword evidence="3" id="KW-1185">Reference proteome</keyword>
<dbReference type="InterPro" id="IPR008978">
    <property type="entry name" value="HSP20-like_chaperone"/>
</dbReference>
<name>A0A7R9BV77_9CRUS</name>
<dbReference type="GO" id="GO:0005737">
    <property type="term" value="C:cytoplasm"/>
    <property type="evidence" value="ECO:0007669"/>
    <property type="project" value="TreeGrafter"/>
</dbReference>
<reference evidence="2" key="1">
    <citation type="submission" date="2020-11" db="EMBL/GenBank/DDBJ databases">
        <authorList>
            <person name="Tran Van P."/>
        </authorList>
    </citation>
    <scope>NUCLEOTIDE SEQUENCE</scope>
</reference>
<evidence type="ECO:0000259" key="1">
    <source>
        <dbReference type="PROSITE" id="PS51203"/>
    </source>
</evidence>